<comment type="similarity">
    <text evidence="1 4">Belongs to the type-B carboxylesterase/lipase family.</text>
</comment>
<protein>
    <recommendedName>
        <fullName evidence="4">Carboxylic ester hydrolase</fullName>
        <ecNumber evidence="4">3.1.1.-</ecNumber>
    </recommendedName>
</protein>
<feature type="domain" description="Carboxylesterase type B" evidence="5">
    <location>
        <begin position="6"/>
        <end position="479"/>
    </location>
</feature>
<dbReference type="PROSITE" id="PS00941">
    <property type="entry name" value="CARBOXYLESTERASE_B_2"/>
    <property type="match status" value="1"/>
</dbReference>
<dbReference type="SUPFAM" id="SSF53474">
    <property type="entry name" value="alpha/beta-Hydrolases"/>
    <property type="match status" value="1"/>
</dbReference>
<dbReference type="RefSeq" id="WP_271281209.1">
    <property type="nucleotide sequence ID" value="NZ_JAMGZK010000038.1"/>
</dbReference>
<feature type="active site" description="Charge relay system" evidence="3">
    <location>
        <position position="400"/>
    </location>
</feature>
<dbReference type="Gene3D" id="3.40.50.1820">
    <property type="entry name" value="alpha/beta hydrolase"/>
    <property type="match status" value="1"/>
</dbReference>
<keyword evidence="7" id="KW-1185">Reference proteome</keyword>
<dbReference type="EMBL" id="JAMGZK010000038">
    <property type="protein sequence ID" value="MCU6663471.1"/>
    <property type="molecule type" value="Genomic_DNA"/>
</dbReference>
<dbReference type="Pfam" id="PF00135">
    <property type="entry name" value="COesterase"/>
    <property type="match status" value="1"/>
</dbReference>
<sequence>MDNPSTPIITTRQGTLLGITDGDVQVWRAIPYAAPPVGALRWRSPQPVASWDGVRPASAFSASSWQSSDYCQQLGGGDPGRFSEDCLYLNVWSPVQRKKPLPVMVWLHGGGFTIGAGGLPPYDGKALAQREAVVVTLNYRLGHLGFFAHPALEGEEERVVHNFALLDQIAALEWVRDNIAAFGGDVNNITLFGESAGARSVLSLLASPLAKGLFHKAIVQSGYTLADTPREQALEKGKALAAHFGLDNTSAEQLRAIPAEDFWPLTAPLNVAPTPIVGDCVLPEPMLEVFFAARQHPVPIMIGSNSDEASVMAVFGIDLAGQIQKLRKERRLGLGLIKLLYRGVKGDEALGRQVCRDMAFTTLGFVVMQAQQRVGEPCWRYWFDYVAEAEHDTYANGAWHGNEVPYVFDTLTLAEPARQYVNDNDLAFSAQVADYWVNFARSASRGCSTLEGPTRWPACHHRRDVLLRIGLNKHAGFKLENRFMRARLALFKRVMKHHVSLD</sequence>
<dbReference type="PANTHER" id="PTHR11559">
    <property type="entry name" value="CARBOXYLESTERASE"/>
    <property type="match status" value="1"/>
</dbReference>
<feature type="active site" description="Acyl-ester intermediate" evidence="3">
    <location>
        <position position="195"/>
    </location>
</feature>
<dbReference type="InterPro" id="IPR002018">
    <property type="entry name" value="CarbesteraseB"/>
</dbReference>
<reference evidence="6" key="1">
    <citation type="submission" date="2022-05" db="EMBL/GenBank/DDBJ databases">
        <title>Description of a novel species of Leclercia; Leclercia tamurae and the Proposal for a Novel Genus Silvania gen. nov. Containing Two Novel Species Silvania hatchlandensis sp. nov. and Silvania confinis sp. nov. Isolated from the Rhizosphere of Oak.</title>
        <authorList>
            <person name="Maddock D.W."/>
            <person name="Brady C.L."/>
            <person name="Denman S."/>
            <person name="Arnold D."/>
        </authorList>
    </citation>
    <scope>NUCLEOTIDE SEQUENCE</scope>
    <source>
        <strain evidence="6">H19S6</strain>
    </source>
</reference>
<dbReference type="EC" id="3.1.1.-" evidence="4"/>
<keyword evidence="2 4" id="KW-0378">Hydrolase</keyword>
<dbReference type="InterPro" id="IPR019826">
    <property type="entry name" value="Carboxylesterase_B_AS"/>
</dbReference>
<proteinExistence type="inferred from homology"/>
<evidence type="ECO:0000259" key="5">
    <source>
        <dbReference type="Pfam" id="PF00135"/>
    </source>
</evidence>
<dbReference type="GO" id="GO:0004104">
    <property type="term" value="F:cholinesterase activity"/>
    <property type="evidence" value="ECO:0007669"/>
    <property type="project" value="InterPro"/>
</dbReference>
<dbReference type="InterPro" id="IPR000997">
    <property type="entry name" value="Cholinesterase"/>
</dbReference>
<feature type="active site" description="Charge relay system" evidence="3">
    <location>
        <position position="308"/>
    </location>
</feature>
<evidence type="ECO:0000256" key="1">
    <source>
        <dbReference type="ARBA" id="ARBA00005964"/>
    </source>
</evidence>
<name>A0A9J6PSZ3_9ENTR</name>
<dbReference type="PRINTS" id="PR00878">
    <property type="entry name" value="CHOLNESTRASE"/>
</dbReference>
<dbReference type="InterPro" id="IPR019819">
    <property type="entry name" value="Carboxylesterase_B_CS"/>
</dbReference>
<organism evidence="6 7">
    <name type="scientific">Silvania hatchlandensis</name>
    <dbReference type="NCBI Taxonomy" id="2926469"/>
    <lineage>
        <taxon>Bacteria</taxon>
        <taxon>Pseudomonadati</taxon>
        <taxon>Pseudomonadota</taxon>
        <taxon>Gammaproteobacteria</taxon>
        <taxon>Enterobacterales</taxon>
        <taxon>Enterobacteriaceae</taxon>
        <taxon>Silvania</taxon>
    </lineage>
</organism>
<evidence type="ECO:0000256" key="3">
    <source>
        <dbReference type="PIRSR" id="PIRSR600997-1"/>
    </source>
</evidence>
<evidence type="ECO:0000256" key="4">
    <source>
        <dbReference type="RuleBase" id="RU361235"/>
    </source>
</evidence>
<dbReference type="InterPro" id="IPR050309">
    <property type="entry name" value="Type-B_Carboxylest/Lipase"/>
</dbReference>
<comment type="caution">
    <text evidence="6">The sequence shown here is derived from an EMBL/GenBank/DDBJ whole genome shotgun (WGS) entry which is preliminary data.</text>
</comment>
<accession>A0A9J6PSZ3</accession>
<dbReference type="Proteomes" id="UP001063816">
    <property type="component" value="Unassembled WGS sequence"/>
</dbReference>
<gene>
    <name evidence="6" type="ORF">M8014_03810</name>
</gene>
<dbReference type="AlphaFoldDB" id="A0A9J6PSZ3"/>
<dbReference type="PROSITE" id="PS00122">
    <property type="entry name" value="CARBOXYLESTERASE_B_1"/>
    <property type="match status" value="1"/>
</dbReference>
<evidence type="ECO:0000256" key="2">
    <source>
        <dbReference type="ARBA" id="ARBA00022801"/>
    </source>
</evidence>
<evidence type="ECO:0000313" key="6">
    <source>
        <dbReference type="EMBL" id="MCU6663471.1"/>
    </source>
</evidence>
<dbReference type="InterPro" id="IPR029058">
    <property type="entry name" value="AB_hydrolase_fold"/>
</dbReference>
<evidence type="ECO:0000313" key="7">
    <source>
        <dbReference type="Proteomes" id="UP001063816"/>
    </source>
</evidence>